<protein>
    <recommendedName>
        <fullName evidence="3">Aminoglycoside phosphotransferase domain-containing protein</fullName>
    </recommendedName>
</protein>
<dbReference type="PANTHER" id="PTHR21310:SF37">
    <property type="entry name" value="AMINOGLYCOSIDE PHOSPHOTRANSFERASE DOMAIN-CONTAINING PROTEIN"/>
    <property type="match status" value="1"/>
</dbReference>
<proteinExistence type="predicted"/>
<dbReference type="EMBL" id="AZHC01000013">
    <property type="protein sequence ID" value="OAA42761.1"/>
    <property type="molecule type" value="Genomic_DNA"/>
</dbReference>
<keyword evidence="2" id="KW-1185">Reference proteome</keyword>
<dbReference type="PANTHER" id="PTHR21310">
    <property type="entry name" value="AMINOGLYCOSIDE PHOSPHOTRANSFERASE-RELATED-RELATED"/>
    <property type="match status" value="1"/>
</dbReference>
<dbReference type="SUPFAM" id="SSF56112">
    <property type="entry name" value="Protein kinase-like (PK-like)"/>
    <property type="match status" value="1"/>
</dbReference>
<dbReference type="OMA" id="VIRYKEN"/>
<dbReference type="STRING" id="1081105.A0A167DRG7"/>
<dbReference type="InterPro" id="IPR051678">
    <property type="entry name" value="AGP_Transferase"/>
</dbReference>
<sequence length="474" mass="54423">MASSATRQLLRGSVTLDDAISGDDNILRKLQYPEQKQRFWTSLADLDAPGNSDEKLRTEIATYVWLEENCPDVPIPTLHAFGFPDGSMFTHPENTPSITHTLWQARKWMLHLLGWSAPSRYVRRTRQNPLQDGYLILSQAEGTMLSLSWEKHRHDKSYRERLFHHLANITLSINRSPLSRIASLTMQSDGCITLSNRPLGLHFQMLENEGIISGIPRQRSYAAVESYISDLISLQDNKILHQPNAIHDWDDGKGQLAALTALRAVMHTFIRPEYRHGPFFLTLTDLHQSNIFVDEQWNIKAIIDLEWAHAKPIEMQVPPYWLTSRAADGFNDADAIAEYDAILEEYLAIYAEEERRRNGVVVEAPIKRHVWKSGSFWYFHAVSIPKGMFNLFNRHIQPLFNTEHPDVSIFDEVFFWYWGARARETITAKLGDKEDYVDRVRRAFGHSTESSEAIALPSGQDDAEIIVSDKELQL</sequence>
<evidence type="ECO:0008006" key="3">
    <source>
        <dbReference type="Google" id="ProtNLM"/>
    </source>
</evidence>
<reference evidence="1 2" key="1">
    <citation type="journal article" date="2016" name="Genome Biol. Evol.">
        <title>Divergent and convergent evolution of fungal pathogenicity.</title>
        <authorList>
            <person name="Shang Y."/>
            <person name="Xiao G."/>
            <person name="Zheng P."/>
            <person name="Cen K."/>
            <person name="Zhan S."/>
            <person name="Wang C."/>
        </authorList>
    </citation>
    <scope>NUCLEOTIDE SEQUENCE [LARGE SCALE GENOMIC DNA]</scope>
    <source>
        <strain evidence="1 2">RCEF 4871</strain>
    </source>
</reference>
<dbReference type="InterPro" id="IPR011009">
    <property type="entry name" value="Kinase-like_dom_sf"/>
</dbReference>
<comment type="caution">
    <text evidence="1">The sequence shown here is derived from an EMBL/GenBank/DDBJ whole genome shotgun (WGS) entry which is preliminary data.</text>
</comment>
<dbReference type="Proteomes" id="UP000243498">
    <property type="component" value="Unassembled WGS sequence"/>
</dbReference>
<dbReference type="OrthoDB" id="3645574at2759"/>
<gene>
    <name evidence="1" type="ORF">NOR_04892</name>
</gene>
<name>A0A167DRG7_METRR</name>
<organism evidence="1 2">
    <name type="scientific">Metarhizium rileyi (strain RCEF 4871)</name>
    <name type="common">Nomuraea rileyi</name>
    <dbReference type="NCBI Taxonomy" id="1649241"/>
    <lineage>
        <taxon>Eukaryota</taxon>
        <taxon>Fungi</taxon>
        <taxon>Dikarya</taxon>
        <taxon>Ascomycota</taxon>
        <taxon>Pezizomycotina</taxon>
        <taxon>Sordariomycetes</taxon>
        <taxon>Hypocreomycetidae</taxon>
        <taxon>Hypocreales</taxon>
        <taxon>Clavicipitaceae</taxon>
        <taxon>Metarhizium</taxon>
    </lineage>
</organism>
<accession>A0A167DRG7</accession>
<dbReference type="AlphaFoldDB" id="A0A167DRG7"/>
<evidence type="ECO:0000313" key="1">
    <source>
        <dbReference type="EMBL" id="OAA42761.1"/>
    </source>
</evidence>
<evidence type="ECO:0000313" key="2">
    <source>
        <dbReference type="Proteomes" id="UP000243498"/>
    </source>
</evidence>